<dbReference type="CDD" id="cd15831">
    <property type="entry name" value="BTAD"/>
    <property type="match status" value="1"/>
</dbReference>
<dbReference type="PANTHER" id="PTHR35807">
    <property type="entry name" value="TRANSCRIPTIONAL REGULATOR REDD-RELATED"/>
    <property type="match status" value="1"/>
</dbReference>
<evidence type="ECO:0000313" key="8">
    <source>
        <dbReference type="EMBL" id="SDU79682.1"/>
    </source>
</evidence>
<evidence type="ECO:0000256" key="3">
    <source>
        <dbReference type="ARBA" id="ARBA00023125"/>
    </source>
</evidence>
<evidence type="ECO:0000256" key="5">
    <source>
        <dbReference type="PROSITE-ProRule" id="PRU01091"/>
    </source>
</evidence>
<dbReference type="SMART" id="SM01043">
    <property type="entry name" value="BTAD"/>
    <property type="match status" value="1"/>
</dbReference>
<evidence type="ECO:0000259" key="7">
    <source>
        <dbReference type="PROSITE" id="PS51755"/>
    </source>
</evidence>
<dbReference type="Gene3D" id="3.40.50.300">
    <property type="entry name" value="P-loop containing nucleotide triphosphate hydrolases"/>
    <property type="match status" value="1"/>
</dbReference>
<feature type="DNA-binding region" description="OmpR/PhoB-type" evidence="5">
    <location>
        <begin position="1"/>
        <end position="100"/>
    </location>
</feature>
<feature type="compositionally biased region" description="Low complexity" evidence="6">
    <location>
        <begin position="263"/>
        <end position="277"/>
    </location>
</feature>
<sequence>MALAYGLLGPLTVSRDGRPLDLGAPKQRLVLALLLLERGRVVSTDRLVAGAWPRDAPPSAVPSLQAYLSNLRRLLREPDVDGSGRATPLVRQAPGYRLDVGLASFDLEDYLAAVRTQAEAVQRQDWTAALAAGEVARGLWRGPLLADLADEDWVQAASAALEERRTRSRTDAVLAHAATGDLGAALDVARTLVDEHPWRDDVAALLVRVLARSGRTTEALDAYRAYADGLADELGLDPGQELRALQQSVLRGDASLGAWPEGSSGPRSSPTPPAAATVPLAHATRSAPTTDDFVGRAGPLAALADVLGRGRSGRTAWAVLSGPPGIGKTRLAQEAVSRAVRPGATVVWGRCLEEEGAPAWWPWRAVVRALGADPGVLLAPPAGADADAGRFLVYERLEELLRGAAARSPLVVVLDDLQWADATSLAAVASLAATLRDADVTVLVTLRDGERRPATEDALRRALSAVGRTADARELAVGPLDAGDVAAVVGTVSGEVLSGPDAAALTERTGGNPLFVREYARLPPQERLGAALPGAVRAVLGRRLQVLEPAVLDVVRSAAVIGERVDLPLLALVARLDAERAADLLDGAADEGIIGPTPGGTGYGFTHALLRDEVLAGLSPIRRQRVHLRVAEVLADAPSSSTEEPLARRAHHLVAALPLGEVTTTVEACRAAARQAEEQWSYETAAQWWEAALGAWDSAPHAHDDPDGRDALLVAQVQALARSGRGQTLLDLVESSLADVQATGTTTTVGRLCSALLRSAGAWPWTSGGDDPLPLLARLSSLQRFVEPDPVARARLLAAMGVGHGYNPDPRVADGLTREAVAVAEEAGDVDALADALLGRVLTYVGVAAHAEECEALLVRLDGLGHAQRDVDVVLRHTVSTMSRTLLGDVAGGERQLALGAVEADRLRLRLLRAQLRWAEFGFATWHGAGDAQELLNRAIEAHRRTELYELGIFELATNLLGLDTGHVVEWPQAFQVREDLTWAAVRAGFAGDRDAADALVTERLAVEVPTVWLTLGHLTVLANLVADLGLTHHAATLVEQLVPDRERLAMVGQVASCGPVALPLARLRTLLGDLDGARADLALAVDLVARNDGGPATMRCALAQVELDLAAGREPDRAGLAGLAARAQRLGLHRVAHRARELVARAGQPPAAGARVRG</sequence>
<accession>A0A1H2LFR3</accession>
<comment type="similarity">
    <text evidence="1">Belongs to the AfsR/DnrI/RedD regulatory family.</text>
</comment>
<dbReference type="InterPro" id="IPR036388">
    <property type="entry name" value="WH-like_DNA-bd_sf"/>
</dbReference>
<dbReference type="GO" id="GO:0003677">
    <property type="term" value="F:DNA binding"/>
    <property type="evidence" value="ECO:0007669"/>
    <property type="project" value="UniProtKB-UniRule"/>
</dbReference>
<dbReference type="InterPro" id="IPR027417">
    <property type="entry name" value="P-loop_NTPase"/>
</dbReference>
<proteinExistence type="inferred from homology"/>
<dbReference type="InterPro" id="IPR005158">
    <property type="entry name" value="BTAD"/>
</dbReference>
<dbReference type="Proteomes" id="UP000198825">
    <property type="component" value="Chromosome I"/>
</dbReference>
<dbReference type="InterPro" id="IPR001867">
    <property type="entry name" value="OmpR/PhoB-type_DNA-bd"/>
</dbReference>
<dbReference type="Pfam" id="PF03704">
    <property type="entry name" value="BTAD"/>
    <property type="match status" value="1"/>
</dbReference>
<dbReference type="Gene3D" id="1.25.40.10">
    <property type="entry name" value="Tetratricopeptide repeat domain"/>
    <property type="match status" value="1"/>
</dbReference>
<dbReference type="STRING" id="546874.SAMN04488544_0024"/>
<dbReference type="AlphaFoldDB" id="A0A1H2LFR3"/>
<evidence type="ECO:0000256" key="1">
    <source>
        <dbReference type="ARBA" id="ARBA00005820"/>
    </source>
</evidence>
<dbReference type="InterPro" id="IPR016032">
    <property type="entry name" value="Sig_transdc_resp-reg_C-effctor"/>
</dbReference>
<dbReference type="GO" id="GO:0006355">
    <property type="term" value="P:regulation of DNA-templated transcription"/>
    <property type="evidence" value="ECO:0007669"/>
    <property type="project" value="InterPro"/>
</dbReference>
<evidence type="ECO:0000313" key="9">
    <source>
        <dbReference type="Proteomes" id="UP000198825"/>
    </source>
</evidence>
<dbReference type="InterPro" id="IPR051677">
    <property type="entry name" value="AfsR-DnrI-RedD_regulator"/>
</dbReference>
<dbReference type="SUPFAM" id="SSF46894">
    <property type="entry name" value="C-terminal effector domain of the bipartite response regulators"/>
    <property type="match status" value="1"/>
</dbReference>
<organism evidence="8 9">
    <name type="scientific">Microlunatus sagamiharensis</name>
    <dbReference type="NCBI Taxonomy" id="546874"/>
    <lineage>
        <taxon>Bacteria</taxon>
        <taxon>Bacillati</taxon>
        <taxon>Actinomycetota</taxon>
        <taxon>Actinomycetes</taxon>
        <taxon>Propionibacteriales</taxon>
        <taxon>Propionibacteriaceae</taxon>
        <taxon>Microlunatus</taxon>
    </lineage>
</organism>
<reference evidence="9" key="1">
    <citation type="submission" date="2016-10" db="EMBL/GenBank/DDBJ databases">
        <authorList>
            <person name="Varghese N."/>
            <person name="Submissions S."/>
        </authorList>
    </citation>
    <scope>NUCLEOTIDE SEQUENCE [LARGE SCALE GENOMIC DNA]</scope>
    <source>
        <strain evidence="9">DSM 21743</strain>
    </source>
</reference>
<evidence type="ECO:0000256" key="4">
    <source>
        <dbReference type="ARBA" id="ARBA00023163"/>
    </source>
</evidence>
<dbReference type="RefSeq" id="WP_172825720.1">
    <property type="nucleotide sequence ID" value="NZ_LT629799.1"/>
</dbReference>
<protein>
    <submittedName>
        <fullName evidence="8">Transcriptional regulatory protein, C terminal</fullName>
    </submittedName>
</protein>
<dbReference type="SMART" id="SM00862">
    <property type="entry name" value="Trans_reg_C"/>
    <property type="match status" value="1"/>
</dbReference>
<dbReference type="PROSITE" id="PS51755">
    <property type="entry name" value="OMPR_PHOB"/>
    <property type="match status" value="1"/>
</dbReference>
<feature type="region of interest" description="Disordered" evidence="6">
    <location>
        <begin position="255"/>
        <end position="277"/>
    </location>
</feature>
<dbReference type="Gene3D" id="1.10.10.10">
    <property type="entry name" value="Winged helix-like DNA-binding domain superfamily/Winged helix DNA-binding domain"/>
    <property type="match status" value="1"/>
</dbReference>
<dbReference type="PANTHER" id="PTHR35807:SF1">
    <property type="entry name" value="TRANSCRIPTIONAL REGULATOR REDD"/>
    <property type="match status" value="1"/>
</dbReference>
<dbReference type="SUPFAM" id="SSF52540">
    <property type="entry name" value="P-loop containing nucleoside triphosphate hydrolases"/>
    <property type="match status" value="1"/>
</dbReference>
<feature type="domain" description="OmpR/PhoB-type" evidence="7">
    <location>
        <begin position="1"/>
        <end position="100"/>
    </location>
</feature>
<keyword evidence="9" id="KW-1185">Reference proteome</keyword>
<keyword evidence="4" id="KW-0804">Transcription</keyword>
<evidence type="ECO:0000256" key="6">
    <source>
        <dbReference type="SAM" id="MobiDB-lite"/>
    </source>
</evidence>
<dbReference type="Pfam" id="PF13191">
    <property type="entry name" value="AAA_16"/>
    <property type="match status" value="1"/>
</dbReference>
<dbReference type="GO" id="GO:0000160">
    <property type="term" value="P:phosphorelay signal transduction system"/>
    <property type="evidence" value="ECO:0007669"/>
    <property type="project" value="InterPro"/>
</dbReference>
<keyword evidence="3 5" id="KW-0238">DNA-binding</keyword>
<dbReference type="InterPro" id="IPR041664">
    <property type="entry name" value="AAA_16"/>
</dbReference>
<keyword evidence="2" id="KW-0805">Transcription regulation</keyword>
<name>A0A1H2LFR3_9ACTN</name>
<gene>
    <name evidence="8" type="ORF">SAMN04488544_0024</name>
</gene>
<dbReference type="SUPFAM" id="SSF48452">
    <property type="entry name" value="TPR-like"/>
    <property type="match status" value="1"/>
</dbReference>
<dbReference type="InterPro" id="IPR011990">
    <property type="entry name" value="TPR-like_helical_dom_sf"/>
</dbReference>
<evidence type="ECO:0000256" key="2">
    <source>
        <dbReference type="ARBA" id="ARBA00023015"/>
    </source>
</evidence>
<dbReference type="EMBL" id="LT629799">
    <property type="protein sequence ID" value="SDU79682.1"/>
    <property type="molecule type" value="Genomic_DNA"/>
</dbReference>